<feature type="domain" description="NAD-dependent epimerase/dehydratase" evidence="1">
    <location>
        <begin position="4"/>
        <end position="222"/>
    </location>
</feature>
<gene>
    <name evidence="2" type="ORF">AB5S05_08860</name>
</gene>
<accession>A0ABV3YS71</accession>
<evidence type="ECO:0000313" key="3">
    <source>
        <dbReference type="Proteomes" id="UP001560296"/>
    </source>
</evidence>
<dbReference type="SUPFAM" id="SSF51735">
    <property type="entry name" value="NAD(P)-binding Rossmann-fold domains"/>
    <property type="match status" value="1"/>
</dbReference>
<dbReference type="RefSeq" id="WP_369287135.1">
    <property type="nucleotide sequence ID" value="NZ_JBFTEG010000005.1"/>
</dbReference>
<dbReference type="PANTHER" id="PTHR43245:SF58">
    <property type="entry name" value="BLL5923 PROTEIN"/>
    <property type="match status" value="1"/>
</dbReference>
<dbReference type="Pfam" id="PF01370">
    <property type="entry name" value="Epimerase"/>
    <property type="match status" value="1"/>
</dbReference>
<name>A0ABV3YS71_9PSED</name>
<dbReference type="Gene3D" id="3.40.50.720">
    <property type="entry name" value="NAD(P)-binding Rossmann-like Domain"/>
    <property type="match status" value="1"/>
</dbReference>
<dbReference type="InterPro" id="IPR036291">
    <property type="entry name" value="NAD(P)-bd_dom_sf"/>
</dbReference>
<evidence type="ECO:0000259" key="1">
    <source>
        <dbReference type="Pfam" id="PF01370"/>
    </source>
</evidence>
<protein>
    <submittedName>
        <fullName evidence="2">NAD-dependent epimerase/dehydratase family protein</fullName>
    </submittedName>
</protein>
<dbReference type="InterPro" id="IPR001509">
    <property type="entry name" value="Epimerase_deHydtase"/>
</dbReference>
<dbReference type="PANTHER" id="PTHR43245">
    <property type="entry name" value="BIFUNCTIONAL POLYMYXIN RESISTANCE PROTEIN ARNA"/>
    <property type="match status" value="1"/>
</dbReference>
<reference evidence="2 3" key="1">
    <citation type="submission" date="2024-07" db="EMBL/GenBank/DDBJ databases">
        <authorList>
            <person name="Li M."/>
        </authorList>
    </citation>
    <scope>NUCLEOTIDE SEQUENCE [LARGE SCALE GENOMIC DNA]</scope>
    <source>
        <strain evidence="2 3">25A3E</strain>
    </source>
</reference>
<dbReference type="Proteomes" id="UP001560296">
    <property type="component" value="Unassembled WGS sequence"/>
</dbReference>
<organism evidence="2 3">
    <name type="scientific">Pseudomonas zhanjiangensis</name>
    <dbReference type="NCBI Taxonomy" id="3239015"/>
    <lineage>
        <taxon>Bacteria</taxon>
        <taxon>Pseudomonadati</taxon>
        <taxon>Pseudomonadota</taxon>
        <taxon>Gammaproteobacteria</taxon>
        <taxon>Pseudomonadales</taxon>
        <taxon>Pseudomonadaceae</taxon>
        <taxon>Pseudomonas</taxon>
    </lineage>
</organism>
<sequence length="315" mass="34042">MRRVLVTGANGFIGKALCQTLAMGCYEVSGLVRIAREPVQGVEYLEVDLETSDDLSAACQDFDCIVHLAGRAHVLSEHDENPLEAFRRANCGATLRLAQQAVESGVRRFIFISSIGVNGAETFAKPFDEFSRPKPHADYAISKLEAEEGLKKLLAGTQTELVIIRPPLVYGIDAPGNFARLLKLVATGLPLPLGGSSNRRSIVSLENLVGFISLCIEHPAAAGQLFLVSDGGDISTTEMVMALARGMGKKPLMLPVPDVLLKIGAKLLGKESLYTQLYRSLQVDSSKAQCLLDWKPQGNTFEALEKIGRLCADQC</sequence>
<comment type="caution">
    <text evidence="2">The sequence shown here is derived from an EMBL/GenBank/DDBJ whole genome shotgun (WGS) entry which is preliminary data.</text>
</comment>
<evidence type="ECO:0000313" key="2">
    <source>
        <dbReference type="EMBL" id="MEX6502168.1"/>
    </source>
</evidence>
<dbReference type="InterPro" id="IPR050177">
    <property type="entry name" value="Lipid_A_modif_metabolic_enz"/>
</dbReference>
<proteinExistence type="predicted"/>
<dbReference type="EMBL" id="JBFTEG010000005">
    <property type="protein sequence ID" value="MEX6502168.1"/>
    <property type="molecule type" value="Genomic_DNA"/>
</dbReference>
<keyword evidence="3" id="KW-1185">Reference proteome</keyword>